<evidence type="ECO:0000313" key="2">
    <source>
        <dbReference type="Proteomes" id="UP000299102"/>
    </source>
</evidence>
<sequence length="127" mass="14183">MRNRGNGRGQWATETLTHQDEMQLRCNYFKYEFCESAVSELQCWPIFVLPPSRPRHGSTAPTLSCSYRTDKGPATSHPLISSRHSLLFAGEKCAGPEGLTYTRSRALNSWGSVRRRCAAAADGYVGR</sequence>
<protein>
    <submittedName>
        <fullName evidence="1">Uncharacterized protein</fullName>
    </submittedName>
</protein>
<reference evidence="1 2" key="1">
    <citation type="journal article" date="2019" name="Commun. Biol.">
        <title>The bagworm genome reveals a unique fibroin gene that provides high tensile strength.</title>
        <authorList>
            <person name="Kono N."/>
            <person name="Nakamura H."/>
            <person name="Ohtoshi R."/>
            <person name="Tomita M."/>
            <person name="Numata K."/>
            <person name="Arakawa K."/>
        </authorList>
    </citation>
    <scope>NUCLEOTIDE SEQUENCE [LARGE SCALE GENOMIC DNA]</scope>
</reference>
<dbReference type="EMBL" id="BGZK01000009">
    <property type="protein sequence ID" value="GBP03127.1"/>
    <property type="molecule type" value="Genomic_DNA"/>
</dbReference>
<gene>
    <name evidence="1" type="ORF">EVAR_2593_1</name>
</gene>
<evidence type="ECO:0000313" key="1">
    <source>
        <dbReference type="EMBL" id="GBP03127.1"/>
    </source>
</evidence>
<comment type="caution">
    <text evidence="1">The sequence shown here is derived from an EMBL/GenBank/DDBJ whole genome shotgun (WGS) entry which is preliminary data.</text>
</comment>
<accession>A0A4C1SP78</accession>
<organism evidence="1 2">
    <name type="scientific">Eumeta variegata</name>
    <name type="common">Bagworm moth</name>
    <name type="synonym">Eumeta japonica</name>
    <dbReference type="NCBI Taxonomy" id="151549"/>
    <lineage>
        <taxon>Eukaryota</taxon>
        <taxon>Metazoa</taxon>
        <taxon>Ecdysozoa</taxon>
        <taxon>Arthropoda</taxon>
        <taxon>Hexapoda</taxon>
        <taxon>Insecta</taxon>
        <taxon>Pterygota</taxon>
        <taxon>Neoptera</taxon>
        <taxon>Endopterygota</taxon>
        <taxon>Lepidoptera</taxon>
        <taxon>Glossata</taxon>
        <taxon>Ditrysia</taxon>
        <taxon>Tineoidea</taxon>
        <taxon>Psychidae</taxon>
        <taxon>Oiketicinae</taxon>
        <taxon>Eumeta</taxon>
    </lineage>
</organism>
<dbReference type="AlphaFoldDB" id="A0A4C1SP78"/>
<name>A0A4C1SP78_EUMVA</name>
<dbReference type="Proteomes" id="UP000299102">
    <property type="component" value="Unassembled WGS sequence"/>
</dbReference>
<proteinExistence type="predicted"/>
<keyword evidence="2" id="KW-1185">Reference proteome</keyword>